<dbReference type="InterPro" id="IPR001214">
    <property type="entry name" value="SET_dom"/>
</dbReference>
<comment type="caution">
    <text evidence="12">The sequence shown here is derived from an EMBL/GenBank/DDBJ whole genome shotgun (WGS) entry which is preliminary data.</text>
</comment>
<organism evidence="12 13">
    <name type="scientific">Caerostris extrusa</name>
    <name type="common">Bark spider</name>
    <name type="synonym">Caerostris bankana</name>
    <dbReference type="NCBI Taxonomy" id="172846"/>
    <lineage>
        <taxon>Eukaryota</taxon>
        <taxon>Metazoa</taxon>
        <taxon>Ecdysozoa</taxon>
        <taxon>Arthropoda</taxon>
        <taxon>Chelicerata</taxon>
        <taxon>Arachnida</taxon>
        <taxon>Araneae</taxon>
        <taxon>Araneomorphae</taxon>
        <taxon>Entelegynae</taxon>
        <taxon>Araneoidea</taxon>
        <taxon>Araneidae</taxon>
        <taxon>Caerostris</taxon>
    </lineage>
</organism>
<evidence type="ECO:0000256" key="2">
    <source>
        <dbReference type="ARBA" id="ARBA00022723"/>
    </source>
</evidence>
<dbReference type="GO" id="GO:0008270">
    <property type="term" value="F:zinc ion binding"/>
    <property type="evidence" value="ECO:0007669"/>
    <property type="project" value="UniProtKB-KW"/>
</dbReference>
<evidence type="ECO:0000256" key="5">
    <source>
        <dbReference type="ARBA" id="ARBA00022833"/>
    </source>
</evidence>
<keyword evidence="8" id="KW-0539">Nucleus</keyword>
<dbReference type="GO" id="GO:0008276">
    <property type="term" value="F:protein methyltransferase activity"/>
    <property type="evidence" value="ECO:0007669"/>
    <property type="project" value="UniProtKB-ARBA"/>
</dbReference>
<feature type="domain" description="SET" evidence="11">
    <location>
        <begin position="11"/>
        <end position="134"/>
    </location>
</feature>
<name>A0AAV4N8D2_CAEEX</name>
<dbReference type="Gene3D" id="3.30.160.60">
    <property type="entry name" value="Classic Zinc Finger"/>
    <property type="match status" value="1"/>
</dbReference>
<evidence type="ECO:0000256" key="9">
    <source>
        <dbReference type="PROSITE-ProRule" id="PRU00042"/>
    </source>
</evidence>
<protein>
    <submittedName>
        <fullName evidence="12">Histone-lysine N-methyltransferase PRDM9</fullName>
    </submittedName>
</protein>
<dbReference type="PANTHER" id="PTHR16515:SF49">
    <property type="entry name" value="GASTRULA ZINC FINGER PROTEIN XLCGF49.1-LIKE-RELATED"/>
    <property type="match status" value="1"/>
</dbReference>
<keyword evidence="6" id="KW-0805">Transcription regulation</keyword>
<keyword evidence="2" id="KW-0479">Metal-binding</keyword>
<keyword evidence="5" id="KW-0862">Zinc</keyword>
<dbReference type="GO" id="GO:0010468">
    <property type="term" value="P:regulation of gene expression"/>
    <property type="evidence" value="ECO:0007669"/>
    <property type="project" value="TreeGrafter"/>
</dbReference>
<dbReference type="GO" id="GO:0008170">
    <property type="term" value="F:N-methyltransferase activity"/>
    <property type="evidence" value="ECO:0007669"/>
    <property type="project" value="UniProtKB-ARBA"/>
</dbReference>
<dbReference type="InterPro" id="IPR050331">
    <property type="entry name" value="Zinc_finger"/>
</dbReference>
<dbReference type="GO" id="GO:0008757">
    <property type="term" value="F:S-adenosylmethionine-dependent methyltransferase activity"/>
    <property type="evidence" value="ECO:0007669"/>
    <property type="project" value="UniProtKB-ARBA"/>
</dbReference>
<keyword evidence="7" id="KW-0804">Transcription</keyword>
<dbReference type="PANTHER" id="PTHR16515">
    <property type="entry name" value="PR DOMAIN ZINC FINGER PROTEIN"/>
    <property type="match status" value="1"/>
</dbReference>
<sequence>MLCWSKNDPPEGQEISPSNPVHRLLEHQGSGTRGVDGDAPLVAGVVFGPYKGKVVRRVEQGVKESGYAWQVRRETKTSLYVEGVDEGSSNWMRYVNCADSEEWQNVVAFQYKGAIYYRTYKPVLPYTEILVWYGNEYAYHLGIDVRQKSSSLSRKRDHRIQCEALFSSQDALQRHRKMHPRQGLKRHRCPECSYSTDRISDFRRHLPTHSGEAARLRPVPQEILRGAISAHTCSCTWARREARVRHLRKEICSRGEPEK</sequence>
<keyword evidence="3" id="KW-0677">Repeat</keyword>
<feature type="domain" description="C2H2-type" evidence="10">
    <location>
        <begin position="187"/>
        <end position="214"/>
    </location>
</feature>
<dbReference type="SMART" id="SM00355">
    <property type="entry name" value="ZnF_C2H2"/>
    <property type="match status" value="2"/>
</dbReference>
<dbReference type="PROSITE" id="PS50157">
    <property type="entry name" value="ZINC_FINGER_C2H2_2"/>
    <property type="match status" value="1"/>
</dbReference>
<dbReference type="GO" id="GO:0005634">
    <property type="term" value="C:nucleus"/>
    <property type="evidence" value="ECO:0007669"/>
    <property type="project" value="UniProtKB-SubCell"/>
</dbReference>
<evidence type="ECO:0000313" key="13">
    <source>
        <dbReference type="Proteomes" id="UP001054945"/>
    </source>
</evidence>
<dbReference type="InterPro" id="IPR046341">
    <property type="entry name" value="SET_dom_sf"/>
</dbReference>
<dbReference type="Proteomes" id="UP001054945">
    <property type="component" value="Unassembled WGS sequence"/>
</dbReference>
<keyword evidence="4 9" id="KW-0863">Zinc-finger</keyword>
<dbReference type="PROSITE" id="PS50280">
    <property type="entry name" value="SET"/>
    <property type="match status" value="1"/>
</dbReference>
<dbReference type="AlphaFoldDB" id="A0AAV4N8D2"/>
<evidence type="ECO:0000259" key="10">
    <source>
        <dbReference type="PROSITE" id="PS50157"/>
    </source>
</evidence>
<gene>
    <name evidence="12" type="primary">Prdm9_9</name>
    <name evidence="12" type="ORF">CEXT_272541</name>
</gene>
<proteinExistence type="predicted"/>
<evidence type="ECO:0000256" key="8">
    <source>
        <dbReference type="ARBA" id="ARBA00023242"/>
    </source>
</evidence>
<dbReference type="EMBL" id="BPLR01020523">
    <property type="protein sequence ID" value="GIX79694.1"/>
    <property type="molecule type" value="Genomic_DNA"/>
</dbReference>
<evidence type="ECO:0000313" key="12">
    <source>
        <dbReference type="EMBL" id="GIX79694.1"/>
    </source>
</evidence>
<dbReference type="InterPro" id="IPR036236">
    <property type="entry name" value="Znf_C2H2_sf"/>
</dbReference>
<evidence type="ECO:0000256" key="7">
    <source>
        <dbReference type="ARBA" id="ARBA00023163"/>
    </source>
</evidence>
<reference evidence="12 13" key="1">
    <citation type="submission" date="2021-06" db="EMBL/GenBank/DDBJ databases">
        <title>Caerostris extrusa draft genome.</title>
        <authorList>
            <person name="Kono N."/>
            <person name="Arakawa K."/>
        </authorList>
    </citation>
    <scope>NUCLEOTIDE SEQUENCE [LARGE SCALE GENOMIC DNA]</scope>
</reference>
<evidence type="ECO:0000256" key="6">
    <source>
        <dbReference type="ARBA" id="ARBA00023015"/>
    </source>
</evidence>
<accession>A0AAV4N8D2</accession>
<evidence type="ECO:0000256" key="1">
    <source>
        <dbReference type="ARBA" id="ARBA00004123"/>
    </source>
</evidence>
<dbReference type="Pfam" id="PF21549">
    <property type="entry name" value="PRDM2_PR"/>
    <property type="match status" value="1"/>
</dbReference>
<evidence type="ECO:0000259" key="11">
    <source>
        <dbReference type="PROSITE" id="PS50280"/>
    </source>
</evidence>
<dbReference type="SUPFAM" id="SSF57667">
    <property type="entry name" value="beta-beta-alpha zinc fingers"/>
    <property type="match status" value="1"/>
</dbReference>
<evidence type="ECO:0000256" key="4">
    <source>
        <dbReference type="ARBA" id="ARBA00022771"/>
    </source>
</evidence>
<dbReference type="InterPro" id="IPR013087">
    <property type="entry name" value="Znf_C2H2_type"/>
</dbReference>
<evidence type="ECO:0000256" key="3">
    <source>
        <dbReference type="ARBA" id="ARBA00022737"/>
    </source>
</evidence>
<dbReference type="Pfam" id="PF13909">
    <property type="entry name" value="zf-H2C2_5"/>
    <property type="match status" value="1"/>
</dbReference>
<keyword evidence="13" id="KW-1185">Reference proteome</keyword>
<dbReference type="Gene3D" id="2.170.270.10">
    <property type="entry name" value="SET domain"/>
    <property type="match status" value="1"/>
</dbReference>
<comment type="subcellular location">
    <subcellularLocation>
        <location evidence="1">Nucleus</location>
    </subcellularLocation>
</comment>